<dbReference type="Proteomes" id="UP000003874">
    <property type="component" value="Unassembled WGS sequence"/>
</dbReference>
<organism evidence="2 3">
    <name type="scientific">Segatella salivae DSM 15606</name>
    <dbReference type="NCBI Taxonomy" id="888832"/>
    <lineage>
        <taxon>Bacteria</taxon>
        <taxon>Pseudomonadati</taxon>
        <taxon>Bacteroidota</taxon>
        <taxon>Bacteroidia</taxon>
        <taxon>Bacteroidales</taxon>
        <taxon>Prevotellaceae</taxon>
        <taxon>Segatella</taxon>
    </lineage>
</organism>
<protein>
    <submittedName>
        <fullName evidence="2">Uncharacterized protein</fullName>
    </submittedName>
</protein>
<keyword evidence="1" id="KW-0472">Membrane</keyword>
<evidence type="ECO:0000313" key="3">
    <source>
        <dbReference type="Proteomes" id="UP000003874"/>
    </source>
</evidence>
<evidence type="ECO:0000256" key="1">
    <source>
        <dbReference type="SAM" id="Phobius"/>
    </source>
</evidence>
<dbReference type="RefSeq" id="WP_007136117.1">
    <property type="nucleotide sequence ID" value="NZ_GL629653.1"/>
</dbReference>
<feature type="transmembrane region" description="Helical" evidence="1">
    <location>
        <begin position="6"/>
        <end position="26"/>
    </location>
</feature>
<keyword evidence="1" id="KW-0812">Transmembrane</keyword>
<keyword evidence="1" id="KW-1133">Transmembrane helix</keyword>
<dbReference type="HOGENOM" id="CLU_1336524_0_0_10"/>
<gene>
    <name evidence="2" type="ORF">HMPREF9420_2890</name>
</gene>
<name>E6MTS2_9BACT</name>
<comment type="caution">
    <text evidence="2">The sequence shown here is derived from an EMBL/GenBank/DDBJ whole genome shotgun (WGS) entry which is preliminary data.</text>
</comment>
<dbReference type="AlphaFoldDB" id="E6MTS2"/>
<sequence>MAIKYIIIIITFILLVFLISSGNNSAKREHKRKLYIGKLIQLLETVYILHNTAKLETFKSRLNFLIKLLPELLPATDKNYTEYANQAKLEYKGRYPDRHLSQRQIEAIGNPKSITKNSLMICYVDFFKRYCLDVESQILKLKTKTAKQKRINQVADTAKIIVAALLENNGDGFANSVSQTESLFYDKHGMPVDTNHITIEITKKE</sequence>
<dbReference type="EMBL" id="AEQO01000226">
    <property type="protein sequence ID" value="EFV02969.1"/>
    <property type="molecule type" value="Genomic_DNA"/>
</dbReference>
<accession>E6MTS2</accession>
<proteinExistence type="predicted"/>
<keyword evidence="3" id="KW-1185">Reference proteome</keyword>
<evidence type="ECO:0000313" key="2">
    <source>
        <dbReference type="EMBL" id="EFV02969.1"/>
    </source>
</evidence>
<reference evidence="2 3" key="1">
    <citation type="submission" date="2010-12" db="EMBL/GenBank/DDBJ databases">
        <authorList>
            <person name="Muzny D."/>
            <person name="Qin X."/>
            <person name="Deng J."/>
            <person name="Jiang H."/>
            <person name="Liu Y."/>
            <person name="Qu J."/>
            <person name="Song X.-Z."/>
            <person name="Zhang L."/>
            <person name="Thornton R."/>
            <person name="Coyle M."/>
            <person name="Francisco L."/>
            <person name="Jackson L."/>
            <person name="Javaid M."/>
            <person name="Korchina V."/>
            <person name="Kovar C."/>
            <person name="Mata R."/>
            <person name="Mathew T."/>
            <person name="Ngo R."/>
            <person name="Nguyen L."/>
            <person name="Nguyen N."/>
            <person name="Okwuonu G."/>
            <person name="Ongeri F."/>
            <person name="Pham C."/>
            <person name="Simmons D."/>
            <person name="Wilczek-Boney K."/>
            <person name="Hale W."/>
            <person name="Jakkamsetti A."/>
            <person name="Pham P."/>
            <person name="Ruth R."/>
            <person name="San Lucas F."/>
            <person name="Warren J."/>
            <person name="Zhang J."/>
            <person name="Zhao Z."/>
            <person name="Zhou C."/>
            <person name="Zhu D."/>
            <person name="Lee S."/>
            <person name="Bess C."/>
            <person name="Blankenburg K."/>
            <person name="Forbes L."/>
            <person name="Fu Q."/>
            <person name="Gubbala S."/>
            <person name="Hirani K."/>
            <person name="Jayaseelan J.C."/>
            <person name="Lara F."/>
            <person name="Munidasa M."/>
            <person name="Palculict T."/>
            <person name="Patil S."/>
            <person name="Pu L.-L."/>
            <person name="Saada N."/>
            <person name="Tang L."/>
            <person name="Weissenberger G."/>
            <person name="Zhu Y."/>
            <person name="Hemphill L."/>
            <person name="Shang Y."/>
            <person name="Youmans B."/>
            <person name="Ayvaz T."/>
            <person name="Ross M."/>
            <person name="Santibanez J."/>
            <person name="Aqrawi P."/>
            <person name="Gross S."/>
            <person name="Joshi V."/>
            <person name="Fowler G."/>
            <person name="Nazareth L."/>
            <person name="Reid J."/>
            <person name="Worley K."/>
            <person name="Petrosino J."/>
            <person name="Highlander S."/>
            <person name="Gibbs R."/>
        </authorList>
    </citation>
    <scope>NUCLEOTIDE SEQUENCE [LARGE SCALE GENOMIC DNA]</scope>
    <source>
        <strain evidence="2 3">DSM 15606</strain>
    </source>
</reference>